<comment type="caution">
    <text evidence="1">The sequence shown here is derived from an EMBL/GenBank/DDBJ whole genome shotgun (WGS) entry which is preliminary data.</text>
</comment>
<evidence type="ECO:0000313" key="1">
    <source>
        <dbReference type="EMBL" id="KAG0423648.1"/>
    </source>
</evidence>
<accession>A0AC60PRE9</accession>
<keyword evidence="2" id="KW-1185">Reference proteome</keyword>
<sequence>SRCVTSPETERTCRHIQQVAKRFLARNGYSTVQLRSVFADVYRPLDPEASRGPREGAGLDSGLLDAGA</sequence>
<reference evidence="1 2" key="1">
    <citation type="journal article" date="2020" name="Cell">
        <title>Large-Scale Comparative Analyses of Tick Genomes Elucidate Their Genetic Diversity and Vector Capacities.</title>
        <authorList>
            <consortium name="Tick Genome and Microbiome Consortium (TIGMIC)"/>
            <person name="Jia N."/>
            <person name="Wang J."/>
            <person name="Shi W."/>
            <person name="Du L."/>
            <person name="Sun Y."/>
            <person name="Zhan W."/>
            <person name="Jiang J.F."/>
            <person name="Wang Q."/>
            <person name="Zhang B."/>
            <person name="Ji P."/>
            <person name="Bell-Sakyi L."/>
            <person name="Cui X.M."/>
            <person name="Yuan T.T."/>
            <person name="Jiang B.G."/>
            <person name="Yang W.F."/>
            <person name="Lam T.T."/>
            <person name="Chang Q.C."/>
            <person name="Ding S.J."/>
            <person name="Wang X.J."/>
            <person name="Zhu J.G."/>
            <person name="Ruan X.D."/>
            <person name="Zhao L."/>
            <person name="Wei J.T."/>
            <person name="Ye R.Z."/>
            <person name="Que T.C."/>
            <person name="Du C.H."/>
            <person name="Zhou Y.H."/>
            <person name="Cheng J.X."/>
            <person name="Dai P.F."/>
            <person name="Guo W.B."/>
            <person name="Han X.H."/>
            <person name="Huang E.J."/>
            <person name="Li L.F."/>
            <person name="Wei W."/>
            <person name="Gao Y.C."/>
            <person name="Liu J.Z."/>
            <person name="Shao H.Z."/>
            <person name="Wang X."/>
            <person name="Wang C.C."/>
            <person name="Yang T.C."/>
            <person name="Huo Q.B."/>
            <person name="Li W."/>
            <person name="Chen H.Y."/>
            <person name="Chen S.E."/>
            <person name="Zhou L.G."/>
            <person name="Ni X.B."/>
            <person name="Tian J.H."/>
            <person name="Sheng Y."/>
            <person name="Liu T."/>
            <person name="Pan Y.S."/>
            <person name="Xia L.Y."/>
            <person name="Li J."/>
            <person name="Zhao F."/>
            <person name="Cao W.C."/>
        </authorList>
    </citation>
    <scope>NUCLEOTIDE SEQUENCE [LARGE SCALE GENOMIC DNA]</scope>
    <source>
        <strain evidence="1">Iper-2018</strain>
    </source>
</reference>
<proteinExistence type="predicted"/>
<protein>
    <submittedName>
        <fullName evidence="1">Uncharacterized protein</fullName>
    </submittedName>
</protein>
<dbReference type="Proteomes" id="UP000805193">
    <property type="component" value="Unassembled WGS sequence"/>
</dbReference>
<name>A0AC60PRE9_IXOPE</name>
<gene>
    <name evidence="1" type="ORF">HPB47_000593</name>
</gene>
<dbReference type="EMBL" id="JABSTQ010010072">
    <property type="protein sequence ID" value="KAG0423648.1"/>
    <property type="molecule type" value="Genomic_DNA"/>
</dbReference>
<feature type="non-terminal residue" evidence="1">
    <location>
        <position position="1"/>
    </location>
</feature>
<organism evidence="1 2">
    <name type="scientific">Ixodes persulcatus</name>
    <name type="common">Taiga tick</name>
    <dbReference type="NCBI Taxonomy" id="34615"/>
    <lineage>
        <taxon>Eukaryota</taxon>
        <taxon>Metazoa</taxon>
        <taxon>Ecdysozoa</taxon>
        <taxon>Arthropoda</taxon>
        <taxon>Chelicerata</taxon>
        <taxon>Arachnida</taxon>
        <taxon>Acari</taxon>
        <taxon>Parasitiformes</taxon>
        <taxon>Ixodida</taxon>
        <taxon>Ixodoidea</taxon>
        <taxon>Ixodidae</taxon>
        <taxon>Ixodinae</taxon>
        <taxon>Ixodes</taxon>
    </lineage>
</organism>
<evidence type="ECO:0000313" key="2">
    <source>
        <dbReference type="Proteomes" id="UP000805193"/>
    </source>
</evidence>